<accession>A0ABV6RRC6</accession>
<evidence type="ECO:0000313" key="8">
    <source>
        <dbReference type="Proteomes" id="UP001589896"/>
    </source>
</evidence>
<evidence type="ECO:0000256" key="5">
    <source>
        <dbReference type="ARBA" id="ARBA00048391"/>
    </source>
</evidence>
<dbReference type="InterPro" id="IPR029063">
    <property type="entry name" value="SAM-dependent_MTases_sf"/>
</dbReference>
<dbReference type="PANTHER" id="PTHR18895">
    <property type="entry name" value="HEMK METHYLTRANSFERASE"/>
    <property type="match status" value="1"/>
</dbReference>
<gene>
    <name evidence="7" type="ORF">ACFFGH_11700</name>
</gene>
<proteinExistence type="predicted"/>
<comment type="caution">
    <text evidence="7">The sequence shown here is derived from an EMBL/GenBank/DDBJ whole genome shotgun (WGS) entry which is preliminary data.</text>
</comment>
<comment type="catalytic activity">
    <reaction evidence="5">
        <text>L-glutaminyl-[peptide chain release factor] + S-adenosyl-L-methionine = N(5)-methyl-L-glutaminyl-[peptide chain release factor] + S-adenosyl-L-homocysteine + H(+)</text>
        <dbReference type="Rhea" id="RHEA:42896"/>
        <dbReference type="Rhea" id="RHEA-COMP:10271"/>
        <dbReference type="Rhea" id="RHEA-COMP:10272"/>
        <dbReference type="ChEBI" id="CHEBI:15378"/>
        <dbReference type="ChEBI" id="CHEBI:30011"/>
        <dbReference type="ChEBI" id="CHEBI:57856"/>
        <dbReference type="ChEBI" id="CHEBI:59789"/>
        <dbReference type="ChEBI" id="CHEBI:61891"/>
        <dbReference type="EC" id="2.1.1.297"/>
    </reaction>
</comment>
<evidence type="ECO:0000256" key="1">
    <source>
        <dbReference type="ARBA" id="ARBA00012771"/>
    </source>
</evidence>
<reference evidence="7 8" key="1">
    <citation type="submission" date="2024-09" db="EMBL/GenBank/DDBJ databases">
        <authorList>
            <person name="Sun Q."/>
            <person name="Mori K."/>
        </authorList>
    </citation>
    <scope>NUCLEOTIDE SEQUENCE [LARGE SCALE GENOMIC DNA]</scope>
    <source>
        <strain evidence="7 8">KCTC 23076</strain>
    </source>
</reference>
<keyword evidence="3" id="KW-0808">Transferase</keyword>
<keyword evidence="2" id="KW-0489">Methyltransferase</keyword>
<dbReference type="EC" id="2.1.1.297" evidence="1"/>
<dbReference type="SUPFAM" id="SSF53335">
    <property type="entry name" value="S-adenosyl-L-methionine-dependent methyltransferases"/>
    <property type="match status" value="1"/>
</dbReference>
<dbReference type="Pfam" id="PF05175">
    <property type="entry name" value="MTS"/>
    <property type="match status" value="1"/>
</dbReference>
<keyword evidence="8" id="KW-1185">Reference proteome</keyword>
<protein>
    <recommendedName>
        <fullName evidence="1">peptide chain release factor N(5)-glutamine methyltransferase</fullName>
        <ecNumber evidence="1">2.1.1.297</ecNumber>
    </recommendedName>
</protein>
<sequence length="262" mass="27382">MAQITPPNAPVERLRAAGCVFAEDEARLLTAAARDVEHLEVMLGRRIAGEPLEYVLGWAEFAGLRIAVSPGVFVPRPRSEFLVTEAAGLLPPAVVVLDLCCGSGAIGAALLTARPGLTLVAADVDPAAVECARRNLPPGTAVVEGDLFDPVPAELRGGLAMIIANAPYVPTAEIPLLPAEARMHEALRALDGGTDGLELHRRIAAEARAWLAPGGRLLIETSERQAPIAAAIFACHGLTPEIRRSEELDATVVIGVRSAPSG</sequence>
<dbReference type="Proteomes" id="UP001589896">
    <property type="component" value="Unassembled WGS sequence"/>
</dbReference>
<dbReference type="InterPro" id="IPR050320">
    <property type="entry name" value="N5-glutamine_MTase"/>
</dbReference>
<dbReference type="EMBL" id="JBHLTG010000002">
    <property type="protein sequence ID" value="MFC0678503.1"/>
    <property type="molecule type" value="Genomic_DNA"/>
</dbReference>
<dbReference type="InterPro" id="IPR007848">
    <property type="entry name" value="Small_mtfrase_dom"/>
</dbReference>
<evidence type="ECO:0000313" key="7">
    <source>
        <dbReference type="EMBL" id="MFC0678503.1"/>
    </source>
</evidence>
<evidence type="ECO:0000256" key="4">
    <source>
        <dbReference type="ARBA" id="ARBA00022691"/>
    </source>
</evidence>
<organism evidence="7 8">
    <name type="scientific">Lysobacter korlensis</name>
    <dbReference type="NCBI Taxonomy" id="553636"/>
    <lineage>
        <taxon>Bacteria</taxon>
        <taxon>Pseudomonadati</taxon>
        <taxon>Pseudomonadota</taxon>
        <taxon>Gammaproteobacteria</taxon>
        <taxon>Lysobacterales</taxon>
        <taxon>Lysobacteraceae</taxon>
        <taxon>Lysobacter</taxon>
    </lineage>
</organism>
<feature type="domain" description="Methyltransferase small" evidence="6">
    <location>
        <begin position="93"/>
        <end position="191"/>
    </location>
</feature>
<dbReference type="PANTHER" id="PTHR18895:SF74">
    <property type="entry name" value="MTRF1L RELEASE FACTOR GLUTAMINE METHYLTRANSFERASE"/>
    <property type="match status" value="1"/>
</dbReference>
<dbReference type="NCBIfam" id="TIGR03704">
    <property type="entry name" value="PrmC_rel_meth"/>
    <property type="match status" value="1"/>
</dbReference>
<dbReference type="CDD" id="cd02440">
    <property type="entry name" value="AdoMet_MTases"/>
    <property type="match status" value="1"/>
</dbReference>
<evidence type="ECO:0000256" key="3">
    <source>
        <dbReference type="ARBA" id="ARBA00022679"/>
    </source>
</evidence>
<name>A0ABV6RRC6_9GAMM</name>
<dbReference type="InterPro" id="IPR004556">
    <property type="entry name" value="HemK-like"/>
</dbReference>
<dbReference type="Gene3D" id="1.10.8.10">
    <property type="entry name" value="DNA helicase RuvA subunit, C-terminal domain"/>
    <property type="match status" value="1"/>
</dbReference>
<dbReference type="Gene3D" id="3.40.50.150">
    <property type="entry name" value="Vaccinia Virus protein VP39"/>
    <property type="match status" value="1"/>
</dbReference>
<evidence type="ECO:0000259" key="6">
    <source>
        <dbReference type="Pfam" id="PF05175"/>
    </source>
</evidence>
<dbReference type="RefSeq" id="WP_386668417.1">
    <property type="nucleotide sequence ID" value="NZ_JBHLTG010000002.1"/>
</dbReference>
<evidence type="ECO:0000256" key="2">
    <source>
        <dbReference type="ARBA" id="ARBA00022603"/>
    </source>
</evidence>
<dbReference type="NCBIfam" id="TIGR00536">
    <property type="entry name" value="hemK_fam"/>
    <property type="match status" value="1"/>
</dbReference>
<keyword evidence="4" id="KW-0949">S-adenosyl-L-methionine</keyword>
<dbReference type="InterPro" id="IPR022446">
    <property type="entry name" value="MeTrfrase_put"/>
</dbReference>